<dbReference type="RefSeq" id="WP_183977937.1">
    <property type="nucleotide sequence ID" value="NZ_JACIBY010000012.1"/>
</dbReference>
<keyword evidence="3" id="KW-1185">Reference proteome</keyword>
<dbReference type="Proteomes" id="UP000541352">
    <property type="component" value="Unassembled WGS sequence"/>
</dbReference>
<keyword evidence="1" id="KW-0472">Membrane</keyword>
<evidence type="ECO:0000313" key="2">
    <source>
        <dbReference type="EMBL" id="MBB3840759.1"/>
    </source>
</evidence>
<reference evidence="2 3" key="1">
    <citation type="submission" date="2020-08" db="EMBL/GenBank/DDBJ databases">
        <title>Genomic Encyclopedia of Type Strains, Phase IV (KMG-IV): sequencing the most valuable type-strain genomes for metagenomic binning, comparative biology and taxonomic classification.</title>
        <authorList>
            <person name="Goeker M."/>
        </authorList>
    </citation>
    <scope>NUCLEOTIDE SEQUENCE [LARGE SCALE GENOMIC DNA]</scope>
    <source>
        <strain evidence="2 3">DSM 17976</strain>
    </source>
</reference>
<feature type="transmembrane region" description="Helical" evidence="1">
    <location>
        <begin position="20"/>
        <end position="37"/>
    </location>
</feature>
<protein>
    <submittedName>
        <fullName evidence="2">Uncharacterized protein</fullName>
    </submittedName>
</protein>
<gene>
    <name evidence="2" type="ORF">FHS57_004779</name>
</gene>
<sequence>MLSNSKNNEWYVQAFKSRPFQYLVLALVFLVIVYFFGRKSALQTAKLDQVNLPSNRDEINTITREQLEELISDCKTYFDDISLLPGSTYYKVKLIQKLLTLTDYELRLLNNIYNNRYVPLKNDNLYTEIENDWWGTEGAWRDKILARLRTIGAGKTTT</sequence>
<evidence type="ECO:0000256" key="1">
    <source>
        <dbReference type="SAM" id="Phobius"/>
    </source>
</evidence>
<keyword evidence="1" id="KW-1133">Transmembrane helix</keyword>
<keyword evidence="1" id="KW-0812">Transmembrane</keyword>
<name>A0A7W5ZPK5_9BACT</name>
<proteinExistence type="predicted"/>
<organism evidence="2 3">
    <name type="scientific">Runella defluvii</name>
    <dbReference type="NCBI Taxonomy" id="370973"/>
    <lineage>
        <taxon>Bacteria</taxon>
        <taxon>Pseudomonadati</taxon>
        <taxon>Bacteroidota</taxon>
        <taxon>Cytophagia</taxon>
        <taxon>Cytophagales</taxon>
        <taxon>Spirosomataceae</taxon>
        <taxon>Runella</taxon>
    </lineage>
</organism>
<dbReference type="EMBL" id="JACIBY010000012">
    <property type="protein sequence ID" value="MBB3840759.1"/>
    <property type="molecule type" value="Genomic_DNA"/>
</dbReference>
<accession>A0A7W5ZPK5</accession>
<comment type="caution">
    <text evidence="2">The sequence shown here is derived from an EMBL/GenBank/DDBJ whole genome shotgun (WGS) entry which is preliminary data.</text>
</comment>
<evidence type="ECO:0000313" key="3">
    <source>
        <dbReference type="Proteomes" id="UP000541352"/>
    </source>
</evidence>
<dbReference type="AlphaFoldDB" id="A0A7W5ZPK5"/>